<dbReference type="STRING" id="3880.G7JWU1"/>
<reference evidence="4" key="3">
    <citation type="submission" date="2015-04" db="UniProtKB">
        <authorList>
            <consortium name="EnsemblPlants"/>
        </authorList>
    </citation>
    <scope>IDENTIFICATION</scope>
    <source>
        <strain evidence="4">cv. Jemalong A17</strain>
    </source>
</reference>
<reference evidence="3 5" key="1">
    <citation type="journal article" date="2011" name="Nature">
        <title>The Medicago genome provides insight into the evolution of rhizobial symbioses.</title>
        <authorList>
            <person name="Young N.D."/>
            <person name="Debelle F."/>
            <person name="Oldroyd G.E."/>
            <person name="Geurts R."/>
            <person name="Cannon S.B."/>
            <person name="Udvardi M.K."/>
            <person name="Benedito V.A."/>
            <person name="Mayer K.F."/>
            <person name="Gouzy J."/>
            <person name="Schoof H."/>
            <person name="Van de Peer Y."/>
            <person name="Proost S."/>
            <person name="Cook D.R."/>
            <person name="Meyers B.C."/>
            <person name="Spannagl M."/>
            <person name="Cheung F."/>
            <person name="De Mita S."/>
            <person name="Krishnakumar V."/>
            <person name="Gundlach H."/>
            <person name="Zhou S."/>
            <person name="Mudge J."/>
            <person name="Bharti A.K."/>
            <person name="Murray J.D."/>
            <person name="Naoumkina M.A."/>
            <person name="Rosen B."/>
            <person name="Silverstein K.A."/>
            <person name="Tang H."/>
            <person name="Rombauts S."/>
            <person name="Zhao P.X."/>
            <person name="Zhou P."/>
            <person name="Barbe V."/>
            <person name="Bardou P."/>
            <person name="Bechner M."/>
            <person name="Bellec A."/>
            <person name="Berger A."/>
            <person name="Berges H."/>
            <person name="Bidwell S."/>
            <person name="Bisseling T."/>
            <person name="Choisne N."/>
            <person name="Couloux A."/>
            <person name="Denny R."/>
            <person name="Deshpande S."/>
            <person name="Dai X."/>
            <person name="Doyle J.J."/>
            <person name="Dudez A.M."/>
            <person name="Farmer A.D."/>
            <person name="Fouteau S."/>
            <person name="Franken C."/>
            <person name="Gibelin C."/>
            <person name="Gish J."/>
            <person name="Goldstein S."/>
            <person name="Gonzalez A.J."/>
            <person name="Green P.J."/>
            <person name="Hallab A."/>
            <person name="Hartog M."/>
            <person name="Hua A."/>
            <person name="Humphray S.J."/>
            <person name="Jeong D.H."/>
            <person name="Jing Y."/>
            <person name="Jocker A."/>
            <person name="Kenton S.M."/>
            <person name="Kim D.J."/>
            <person name="Klee K."/>
            <person name="Lai H."/>
            <person name="Lang C."/>
            <person name="Lin S."/>
            <person name="Macmil S.L."/>
            <person name="Magdelenat G."/>
            <person name="Matthews L."/>
            <person name="McCorrison J."/>
            <person name="Monaghan E.L."/>
            <person name="Mun J.H."/>
            <person name="Najar F.Z."/>
            <person name="Nicholson C."/>
            <person name="Noirot C."/>
            <person name="O'Bleness M."/>
            <person name="Paule C.R."/>
            <person name="Poulain J."/>
            <person name="Prion F."/>
            <person name="Qin B."/>
            <person name="Qu C."/>
            <person name="Retzel E.F."/>
            <person name="Riddle C."/>
            <person name="Sallet E."/>
            <person name="Samain S."/>
            <person name="Samson N."/>
            <person name="Sanders I."/>
            <person name="Saurat O."/>
            <person name="Scarpelli C."/>
            <person name="Schiex T."/>
            <person name="Segurens B."/>
            <person name="Severin A.J."/>
            <person name="Sherrier D.J."/>
            <person name="Shi R."/>
            <person name="Sims S."/>
            <person name="Singer S.R."/>
            <person name="Sinharoy S."/>
            <person name="Sterck L."/>
            <person name="Viollet A."/>
            <person name="Wang B.B."/>
            <person name="Wang K."/>
            <person name="Wang M."/>
            <person name="Wang X."/>
            <person name="Warfsmann J."/>
            <person name="Weissenbach J."/>
            <person name="White D.D."/>
            <person name="White J.D."/>
            <person name="Wiley G.B."/>
            <person name="Wincker P."/>
            <person name="Xing Y."/>
            <person name="Yang L."/>
            <person name="Yao Z."/>
            <person name="Ying F."/>
            <person name="Zhai J."/>
            <person name="Zhou L."/>
            <person name="Zuber A."/>
            <person name="Denarie J."/>
            <person name="Dixon R.A."/>
            <person name="May G.D."/>
            <person name="Schwartz D.C."/>
            <person name="Rogers J."/>
            <person name="Quetier F."/>
            <person name="Town C.D."/>
            <person name="Roe B.A."/>
        </authorList>
    </citation>
    <scope>NUCLEOTIDE SEQUENCE [LARGE SCALE GENOMIC DNA]</scope>
    <source>
        <strain evidence="3">A17</strain>
        <strain evidence="4 5">cv. Jemalong A17</strain>
    </source>
</reference>
<evidence type="ECO:0000313" key="3">
    <source>
        <dbReference type="EMBL" id="AES97016.1"/>
    </source>
</evidence>
<evidence type="ECO:0000313" key="5">
    <source>
        <dbReference type="Proteomes" id="UP000002051"/>
    </source>
</evidence>
<evidence type="ECO:0000256" key="1">
    <source>
        <dbReference type="SAM" id="MobiDB-lite"/>
    </source>
</evidence>
<accession>G7JWU1</accession>
<keyword evidence="2" id="KW-0472">Membrane</keyword>
<dbReference type="EMBL" id="CM001221">
    <property type="protein sequence ID" value="AES97016.1"/>
    <property type="molecule type" value="Genomic_DNA"/>
</dbReference>
<keyword evidence="2 3" id="KW-0812">Transmembrane</keyword>
<name>G7JWU1_MEDTR</name>
<dbReference type="AlphaFoldDB" id="G7JWU1"/>
<evidence type="ECO:0000313" key="4">
    <source>
        <dbReference type="EnsemblPlants" id="AES97016"/>
    </source>
</evidence>
<feature type="region of interest" description="Disordered" evidence="1">
    <location>
        <begin position="103"/>
        <end position="129"/>
    </location>
</feature>
<dbReference type="Proteomes" id="UP000002051">
    <property type="component" value="Chromosome 5"/>
</dbReference>
<keyword evidence="5" id="KW-1185">Reference proteome</keyword>
<dbReference type="HOGENOM" id="CLU_1952004_0_0_1"/>
<evidence type="ECO:0000256" key="2">
    <source>
        <dbReference type="SAM" id="Phobius"/>
    </source>
</evidence>
<dbReference type="EnsemblPlants" id="AES97016">
    <property type="protein sequence ID" value="AES97016"/>
    <property type="gene ID" value="MTR_5g044250"/>
</dbReference>
<dbReference type="PaxDb" id="3880-AES97016"/>
<feature type="transmembrane region" description="Helical" evidence="2">
    <location>
        <begin position="56"/>
        <end position="78"/>
    </location>
</feature>
<reference evidence="3 5" key="2">
    <citation type="journal article" date="2014" name="BMC Genomics">
        <title>An improved genome release (version Mt4.0) for the model legume Medicago truncatula.</title>
        <authorList>
            <person name="Tang H."/>
            <person name="Krishnakumar V."/>
            <person name="Bidwell S."/>
            <person name="Rosen B."/>
            <person name="Chan A."/>
            <person name="Zhou S."/>
            <person name="Gentzbittel L."/>
            <person name="Childs K.L."/>
            <person name="Yandell M."/>
            <person name="Gundlach H."/>
            <person name="Mayer K.F."/>
            <person name="Schwartz D.C."/>
            <person name="Town C.D."/>
        </authorList>
    </citation>
    <scope>GENOME REANNOTATION</scope>
    <source>
        <strain evidence="4 5">cv. Jemalong A17</strain>
    </source>
</reference>
<protein>
    <submittedName>
        <fullName evidence="3">Transmembrane protein, putative</fullName>
    </submittedName>
</protein>
<keyword evidence="2" id="KW-1133">Transmembrane helix</keyword>
<gene>
    <name evidence="3" type="ordered locus">MTR_5g044250</name>
</gene>
<sequence>MSFQHNNLSGDLFLTPGVVYLRELRGIPQSIGNISMLRELLLSPNNLLVEKFQPPLTIYIVLISLMFLVIISGSVPSLSAQKFNSSSFVEYIQLCGNSPSNPCPSPDPYAGQGAPSETLASEETLVPKT</sequence>
<organism evidence="3 5">
    <name type="scientific">Medicago truncatula</name>
    <name type="common">Barrel medic</name>
    <name type="synonym">Medicago tribuloides</name>
    <dbReference type="NCBI Taxonomy" id="3880"/>
    <lineage>
        <taxon>Eukaryota</taxon>
        <taxon>Viridiplantae</taxon>
        <taxon>Streptophyta</taxon>
        <taxon>Embryophyta</taxon>
        <taxon>Tracheophyta</taxon>
        <taxon>Spermatophyta</taxon>
        <taxon>Magnoliopsida</taxon>
        <taxon>eudicotyledons</taxon>
        <taxon>Gunneridae</taxon>
        <taxon>Pentapetalae</taxon>
        <taxon>rosids</taxon>
        <taxon>fabids</taxon>
        <taxon>Fabales</taxon>
        <taxon>Fabaceae</taxon>
        <taxon>Papilionoideae</taxon>
        <taxon>50 kb inversion clade</taxon>
        <taxon>NPAAA clade</taxon>
        <taxon>Hologalegina</taxon>
        <taxon>IRL clade</taxon>
        <taxon>Trifolieae</taxon>
        <taxon>Medicago</taxon>
    </lineage>
</organism>
<proteinExistence type="predicted"/>